<feature type="non-terminal residue" evidence="2">
    <location>
        <position position="81"/>
    </location>
</feature>
<dbReference type="EMBL" id="PCSO01000029">
    <property type="protein sequence ID" value="PIP51041.1"/>
    <property type="molecule type" value="Genomic_DNA"/>
</dbReference>
<reference evidence="2 3" key="1">
    <citation type="submission" date="2017-09" db="EMBL/GenBank/DDBJ databases">
        <title>Depth-based differentiation of microbial function through sediment-hosted aquifers and enrichment of novel symbionts in the deep terrestrial subsurface.</title>
        <authorList>
            <person name="Probst A.J."/>
            <person name="Ladd B."/>
            <person name="Jarett J.K."/>
            <person name="Geller-Mcgrath D.E."/>
            <person name="Sieber C.M."/>
            <person name="Emerson J.B."/>
            <person name="Anantharaman K."/>
            <person name="Thomas B.C."/>
            <person name="Malmstrom R."/>
            <person name="Stieglmeier M."/>
            <person name="Klingl A."/>
            <person name="Woyke T."/>
            <person name="Ryan C.M."/>
            <person name="Banfield J.F."/>
        </authorList>
    </citation>
    <scope>NUCLEOTIDE SEQUENCE [LARGE SCALE GENOMIC DNA]</scope>
    <source>
        <strain evidence="2">CG23_combo_of_CG06-09_8_20_14_all_41_73</strain>
    </source>
</reference>
<dbReference type="Proteomes" id="UP000230671">
    <property type="component" value="Unassembled WGS sequence"/>
</dbReference>
<evidence type="ECO:0000313" key="2">
    <source>
        <dbReference type="EMBL" id="PIP51041.1"/>
    </source>
</evidence>
<evidence type="ECO:0000256" key="1">
    <source>
        <dbReference type="SAM" id="MobiDB-lite"/>
    </source>
</evidence>
<name>A0A2H0B0A7_9BACT</name>
<accession>A0A2H0B0A7</accession>
<comment type="caution">
    <text evidence="2">The sequence shown here is derived from an EMBL/GenBank/DDBJ whole genome shotgun (WGS) entry which is preliminary data.</text>
</comment>
<proteinExistence type="predicted"/>
<feature type="compositionally biased region" description="Polar residues" evidence="1">
    <location>
        <begin position="66"/>
        <end position="81"/>
    </location>
</feature>
<evidence type="ECO:0000313" key="3">
    <source>
        <dbReference type="Proteomes" id="UP000230671"/>
    </source>
</evidence>
<organism evidence="2 3">
    <name type="scientific">Candidatus Berkelbacteria bacterium CG23_combo_of_CG06-09_8_20_14_all_41_73</name>
    <dbReference type="NCBI Taxonomy" id="1974519"/>
    <lineage>
        <taxon>Bacteria</taxon>
        <taxon>Candidatus Berkelbacteria</taxon>
    </lineage>
</organism>
<gene>
    <name evidence="2" type="ORF">COX11_00735</name>
</gene>
<dbReference type="AlphaFoldDB" id="A0A2H0B0A7"/>
<protein>
    <submittedName>
        <fullName evidence="2">Uncharacterized protein</fullName>
    </submittedName>
</protein>
<feature type="region of interest" description="Disordered" evidence="1">
    <location>
        <begin position="55"/>
        <end position="81"/>
    </location>
</feature>
<sequence>RTDDTTIIDIEADQIYQGSLGDSGEILELRDGKGNLIDSLDCFLGWFAGDKESQSSMERIDPKVSGNLSTNWQTNDGQKIN</sequence>
<feature type="non-terminal residue" evidence="2">
    <location>
        <position position="1"/>
    </location>
</feature>